<evidence type="ECO:0000313" key="1">
    <source>
        <dbReference type="EMBL" id="CRZ06198.1"/>
    </source>
</evidence>
<protein>
    <submittedName>
        <fullName evidence="1">Uncharacterized protein</fullName>
    </submittedName>
</protein>
<dbReference type="AlphaFoldDB" id="A0A0H5QW27"/>
<reference evidence="1" key="1">
    <citation type="submission" date="2015-04" db="EMBL/GenBank/DDBJ databases">
        <title>The genome sequence of the plant pathogenic Rhizarian Plasmodiophora brassicae reveals insights in its biotrophic life cycle and the origin of chitin synthesis.</title>
        <authorList>
            <person name="Schwelm A."/>
            <person name="Fogelqvist J."/>
            <person name="Knaust A."/>
            <person name="Julke S."/>
            <person name="Lilja T."/>
            <person name="Dhandapani V."/>
            <person name="Bonilla-Rosso G."/>
            <person name="Karlsson M."/>
            <person name="Shevchenko A."/>
            <person name="Choi S.R."/>
            <person name="Kim H.G."/>
            <person name="Park J.Y."/>
            <person name="Lim Y.P."/>
            <person name="Ludwig-Muller J."/>
            <person name="Dixelius C."/>
        </authorList>
    </citation>
    <scope>NUCLEOTIDE SEQUENCE</scope>
    <source>
        <tissue evidence="1">Potato root galls</tissue>
    </source>
</reference>
<sequence length="954" mass="106791">MSSSDTPSVTVAAVPLVECLGGMQSQSDYVRLYEKYGSPHSSLVFSSRLGVMRVHSTQCNGRPLPKSKISNACKTLFADRVMRKRFERMANFSAAEKALERHSICELEIKAVQNLLHARDFDIPRRKELMMRAKSWLYYVKSIRELKKRLPAEDSCLGSSGDLIGIDQFIVKFGDVYRKNPEIRQSLLMCMMRSLVTKSSGHMNAPLESVLIDFYLMLASYGRKVFKLVAGNLPGPSWRHMQRISSGAQGINVIALDTDSIITRLSSFVHRMRSMGYASTLNVSLSFDATVVVPALLSLPKYSCIGGIYSHHNTSLTPDGYTGAVDNDVFQELASEIKVCVLTVQKVPKGVSPMFIVAARPSKKNDADNSFNKSLVHIVKNVDGLNLLSVCTDGVAYEREFLVSSLTSFMDGTSATVSTSDANHIAKSLQRALLFGGQFKFIGSTPVECCFLLLCNPPLSKDLIVLSDFASDLKVLQLCRTEVVEKILTTNAPNENKACLALCLVFLRLLISATNERNLDRRVRIAYVWSSLIWFHSVTGIHRITRLNLILHCIGSLFFFANNAVVDPRLCSEEPCEHVFGLCRMFDREFTVRGFCQYTDKVHRFFESACNSNLNVGGRDGKGYFSTLSAFVENISRHTPKRYRSGIVIPDSDDSGVTLPENPRDHVASRLFEYIRPIINEVSVGMSNLLRTAGVASFQKSKFCQEIVSFDHFRCTLTKAIKYDSVAEQSSSDLLNDHSRHDDSIIMEILSSRLAWALEQPSDVTDFEFPDMSAQIDDEPDAVDQEIDESFDADSIIGFSDLLQRMHLFDSSFNVAVAASKCLPSNSVSRSLNLQQHRSLQGRWYTRLRHHDVSSDDLISRGRVIKHGGKNWLILAVFKKGYSKFRLIESVPLSDNQANNVRLHCILVRKSAVSNSYSVELPDICTKETVQTFFLNVSVNRVDGFTSSHLEYEN</sequence>
<accession>A0A0H5QW27</accession>
<dbReference type="EMBL" id="HACM01005756">
    <property type="protein sequence ID" value="CRZ06198.1"/>
    <property type="molecule type" value="Transcribed_RNA"/>
</dbReference>
<name>A0A0H5QW27_9EUKA</name>
<proteinExistence type="predicted"/>
<organism evidence="1">
    <name type="scientific">Spongospora subterranea</name>
    <dbReference type="NCBI Taxonomy" id="70186"/>
    <lineage>
        <taxon>Eukaryota</taxon>
        <taxon>Sar</taxon>
        <taxon>Rhizaria</taxon>
        <taxon>Endomyxa</taxon>
        <taxon>Phytomyxea</taxon>
        <taxon>Plasmodiophorida</taxon>
        <taxon>Plasmodiophoridae</taxon>
        <taxon>Spongospora</taxon>
    </lineage>
</organism>